<feature type="non-terminal residue" evidence="2">
    <location>
        <position position="1"/>
    </location>
</feature>
<gene>
    <name evidence="2" type="ORF">AFUS01_LOCUS2255</name>
</gene>
<comment type="caution">
    <text evidence="2">The sequence shown here is derived from an EMBL/GenBank/DDBJ whole genome shotgun (WGS) entry which is preliminary data.</text>
</comment>
<dbReference type="Proteomes" id="UP000708208">
    <property type="component" value="Unassembled WGS sequence"/>
</dbReference>
<keyword evidence="3" id="KW-1185">Reference proteome</keyword>
<proteinExistence type="predicted"/>
<feature type="non-terminal residue" evidence="2">
    <location>
        <position position="60"/>
    </location>
</feature>
<reference evidence="2" key="1">
    <citation type="submission" date="2021-06" db="EMBL/GenBank/DDBJ databases">
        <authorList>
            <person name="Hodson N. C."/>
            <person name="Mongue J. A."/>
            <person name="Jaron S. K."/>
        </authorList>
    </citation>
    <scope>NUCLEOTIDE SEQUENCE</scope>
</reference>
<dbReference type="AlphaFoldDB" id="A0A8J2J5C8"/>
<sequence>RCFHLTANPICKKSRSTKNLPVQDDINEEKEEDPDDISDLIGKGDQVLRLRLATDRLDAV</sequence>
<feature type="compositionally biased region" description="Acidic residues" evidence="1">
    <location>
        <begin position="25"/>
        <end position="38"/>
    </location>
</feature>
<feature type="region of interest" description="Disordered" evidence="1">
    <location>
        <begin position="17"/>
        <end position="39"/>
    </location>
</feature>
<evidence type="ECO:0000313" key="2">
    <source>
        <dbReference type="EMBL" id="CAG7673196.1"/>
    </source>
</evidence>
<protein>
    <submittedName>
        <fullName evidence="2">Uncharacterized protein</fullName>
    </submittedName>
</protein>
<accession>A0A8J2J5C8</accession>
<evidence type="ECO:0000313" key="3">
    <source>
        <dbReference type="Proteomes" id="UP000708208"/>
    </source>
</evidence>
<dbReference type="EMBL" id="CAJVCH010012798">
    <property type="protein sequence ID" value="CAG7673196.1"/>
    <property type="molecule type" value="Genomic_DNA"/>
</dbReference>
<evidence type="ECO:0000256" key="1">
    <source>
        <dbReference type="SAM" id="MobiDB-lite"/>
    </source>
</evidence>
<organism evidence="2 3">
    <name type="scientific">Allacma fusca</name>
    <dbReference type="NCBI Taxonomy" id="39272"/>
    <lineage>
        <taxon>Eukaryota</taxon>
        <taxon>Metazoa</taxon>
        <taxon>Ecdysozoa</taxon>
        <taxon>Arthropoda</taxon>
        <taxon>Hexapoda</taxon>
        <taxon>Collembola</taxon>
        <taxon>Symphypleona</taxon>
        <taxon>Sminthuridae</taxon>
        <taxon>Allacma</taxon>
    </lineage>
</organism>
<name>A0A8J2J5C8_9HEXA</name>